<dbReference type="EMBL" id="LSCR01000004">
    <property type="protein sequence ID" value="KXB35351.1"/>
    <property type="molecule type" value="Genomic_DNA"/>
</dbReference>
<name>A0A133XWP4_9ACTN</name>
<feature type="compositionally biased region" description="Basic and acidic residues" evidence="1">
    <location>
        <begin position="181"/>
        <end position="192"/>
    </location>
</feature>
<dbReference type="PATRIC" id="fig|1393034.3.peg.290"/>
<evidence type="ECO:0000256" key="1">
    <source>
        <dbReference type="SAM" id="MobiDB-lite"/>
    </source>
</evidence>
<sequence>MGQVIEIQKVSVGPRYLTARVRVDDEFVLMTNEDMQGTDRVHQLIPELADHACFGDASEHFGDVLPQTELAHLFEHIAVELIARTGLGADISCGRTTRAPHADERTFDVQLDCPDDALVVGALSSAAWIMQWAYASDQLQEPQVDAIVDGLAALIESLNASEASVNSDAPGDDNASEDDVAEKGEAGTDEKNAVTAADESAASEVTADVSTAENAAAQPADLEKTVSMSRQAVESADGQVDSVVEQLALQFAAQPQVPAAEDK</sequence>
<evidence type="ECO:0000313" key="3">
    <source>
        <dbReference type="EMBL" id="KXB35351.1"/>
    </source>
</evidence>
<dbReference type="AlphaFoldDB" id="A0A133XWP4"/>
<dbReference type="RefSeq" id="WP_066304669.1">
    <property type="nucleotide sequence ID" value="NZ_KQ959485.1"/>
</dbReference>
<organism evidence="3 4">
    <name type="scientific">Atopobium deltae</name>
    <dbReference type="NCBI Taxonomy" id="1393034"/>
    <lineage>
        <taxon>Bacteria</taxon>
        <taxon>Bacillati</taxon>
        <taxon>Actinomycetota</taxon>
        <taxon>Coriobacteriia</taxon>
        <taxon>Coriobacteriales</taxon>
        <taxon>Atopobiaceae</taxon>
        <taxon>Atopobium</taxon>
    </lineage>
</organism>
<comment type="caution">
    <text evidence="3">The sequence shown here is derived from an EMBL/GenBank/DDBJ whole genome shotgun (WGS) entry which is preliminary data.</text>
</comment>
<dbReference type="InterPro" id="IPR044019">
    <property type="entry name" value="Cyanophycin_syn_N"/>
</dbReference>
<feature type="region of interest" description="Disordered" evidence="1">
    <location>
        <begin position="162"/>
        <end position="240"/>
    </location>
</feature>
<gene>
    <name evidence="3" type="ORF">HMPREF3192_00295</name>
</gene>
<proteinExistence type="predicted"/>
<feature type="domain" description="Cyanophycin synthase-like N-terminal" evidence="2">
    <location>
        <begin position="31"/>
        <end position="110"/>
    </location>
</feature>
<protein>
    <recommendedName>
        <fullName evidence="2">Cyanophycin synthase-like N-terminal domain-containing protein</fullName>
    </recommendedName>
</protein>
<evidence type="ECO:0000313" key="4">
    <source>
        <dbReference type="Proteomes" id="UP000070675"/>
    </source>
</evidence>
<dbReference type="Pfam" id="PF18921">
    <property type="entry name" value="Cyanophycin_syn"/>
    <property type="match status" value="1"/>
</dbReference>
<evidence type="ECO:0000259" key="2">
    <source>
        <dbReference type="Pfam" id="PF18921"/>
    </source>
</evidence>
<keyword evidence="4" id="KW-1185">Reference proteome</keyword>
<dbReference type="Proteomes" id="UP000070675">
    <property type="component" value="Unassembled WGS sequence"/>
</dbReference>
<feature type="compositionally biased region" description="Acidic residues" evidence="1">
    <location>
        <begin position="170"/>
        <end position="180"/>
    </location>
</feature>
<accession>A0A133XWP4</accession>
<dbReference type="STRING" id="1393034.HMPREF3192_00295"/>
<reference evidence="4" key="1">
    <citation type="submission" date="2016-01" db="EMBL/GenBank/DDBJ databases">
        <authorList>
            <person name="Mitreva M."/>
            <person name="Pepin K.H."/>
            <person name="Mihindukulasuriya K.A."/>
            <person name="Fulton R."/>
            <person name="Fronick C."/>
            <person name="O'Laughlin M."/>
            <person name="Miner T."/>
            <person name="Herter B."/>
            <person name="Rosa B.A."/>
            <person name="Cordes M."/>
            <person name="Tomlinson C."/>
            <person name="Wollam A."/>
            <person name="Palsikar V.B."/>
            <person name="Mardis E.R."/>
            <person name="Wilson R.K."/>
        </authorList>
    </citation>
    <scope>NUCLEOTIDE SEQUENCE [LARGE SCALE GENOMIC DNA]</scope>
    <source>
        <strain evidence="4">DNF00019</strain>
    </source>
</reference>
<dbReference type="OrthoDB" id="3186385at2"/>